<proteinExistence type="predicted"/>
<evidence type="ECO:0000313" key="2">
    <source>
        <dbReference type="EMBL" id="OHW62995.1"/>
    </source>
</evidence>
<organism evidence="2 3">
    <name type="scientific">Andreesenia angusta</name>
    <dbReference type="NCBI Taxonomy" id="39480"/>
    <lineage>
        <taxon>Bacteria</taxon>
        <taxon>Bacillati</taxon>
        <taxon>Bacillota</taxon>
        <taxon>Tissierellia</taxon>
        <taxon>Tissierellales</taxon>
        <taxon>Gottschalkiaceae</taxon>
        <taxon>Andreesenia</taxon>
    </lineage>
</organism>
<evidence type="ECO:0000256" key="1">
    <source>
        <dbReference type="SAM" id="Phobius"/>
    </source>
</evidence>
<sequence length="214" mass="24407">MKIECERGSVSVFWVVSILLVLELLLFAGTKAYEYATISSEECSFLEKKLELEDLEEQVKLIGYALMEKSIEESLRYVEALAGRESMSAEDLEAVYMQRIEYYMSRNISVPGGAKSRDIAYIEGFVEPFEREYSYRLKSKHLSAEVTRKENSLEDVSESRYSRAYEVKYNLKDEKDEVGHLGSPVCIVLEYPLYREAASGNAAAGKVRVQKKSV</sequence>
<name>A0A1S1V9B0_9FIRM</name>
<feature type="transmembrane region" description="Helical" evidence="1">
    <location>
        <begin position="12"/>
        <end position="33"/>
    </location>
</feature>
<dbReference type="EMBL" id="MKIE01000002">
    <property type="protein sequence ID" value="OHW62995.1"/>
    <property type="molecule type" value="Genomic_DNA"/>
</dbReference>
<keyword evidence="1" id="KW-0812">Transmembrane</keyword>
<accession>A0A1S1V9B0</accession>
<dbReference type="STRING" id="39480.EUAN_07790"/>
<dbReference type="AlphaFoldDB" id="A0A1S1V9B0"/>
<protein>
    <submittedName>
        <fullName evidence="2">Uncharacterized protein</fullName>
    </submittedName>
</protein>
<dbReference type="Proteomes" id="UP000180254">
    <property type="component" value="Unassembled WGS sequence"/>
</dbReference>
<keyword evidence="3" id="KW-1185">Reference proteome</keyword>
<evidence type="ECO:0000313" key="3">
    <source>
        <dbReference type="Proteomes" id="UP000180254"/>
    </source>
</evidence>
<keyword evidence="1" id="KW-0472">Membrane</keyword>
<keyword evidence="1" id="KW-1133">Transmembrane helix</keyword>
<reference evidence="2 3" key="1">
    <citation type="submission" date="2016-09" db="EMBL/GenBank/DDBJ databases">
        <title>Genome sequence of Eubacterium angustum.</title>
        <authorList>
            <person name="Poehlein A."/>
            <person name="Daniel R."/>
        </authorList>
    </citation>
    <scope>NUCLEOTIDE SEQUENCE [LARGE SCALE GENOMIC DNA]</scope>
    <source>
        <strain evidence="2 3">DSM 1989</strain>
    </source>
</reference>
<dbReference type="RefSeq" id="WP_071061881.1">
    <property type="nucleotide sequence ID" value="NZ_MKIE01000002.1"/>
</dbReference>
<gene>
    <name evidence="2" type="ORF">EUAN_07790</name>
</gene>
<comment type="caution">
    <text evidence="2">The sequence shown here is derived from an EMBL/GenBank/DDBJ whole genome shotgun (WGS) entry which is preliminary data.</text>
</comment>